<evidence type="ECO:0000256" key="2">
    <source>
        <dbReference type="ARBA" id="ARBA00022833"/>
    </source>
</evidence>
<evidence type="ECO:0000259" key="4">
    <source>
        <dbReference type="PROSITE" id="PS50089"/>
    </source>
</evidence>
<evidence type="ECO:0000313" key="6">
    <source>
        <dbReference type="Proteomes" id="UP001163046"/>
    </source>
</evidence>
<dbReference type="AlphaFoldDB" id="A0A9X0A1H6"/>
<keyword evidence="5" id="KW-0012">Acyltransferase</keyword>
<dbReference type="Gene3D" id="3.30.40.10">
    <property type="entry name" value="Zinc/RING finger domain, C3HC4 (zinc finger)"/>
    <property type="match status" value="1"/>
</dbReference>
<dbReference type="EMBL" id="MU825407">
    <property type="protein sequence ID" value="KAJ7391285.1"/>
    <property type="molecule type" value="Genomic_DNA"/>
</dbReference>
<dbReference type="SUPFAM" id="SSF57850">
    <property type="entry name" value="RING/U-box"/>
    <property type="match status" value="1"/>
</dbReference>
<evidence type="ECO:0000313" key="5">
    <source>
        <dbReference type="EMBL" id="KAJ7391285.1"/>
    </source>
</evidence>
<keyword evidence="1 3" id="KW-0479">Metal-binding</keyword>
<accession>A0A9X0A1H6</accession>
<dbReference type="GO" id="GO:0000209">
    <property type="term" value="P:protein polyubiquitination"/>
    <property type="evidence" value="ECO:0007669"/>
    <property type="project" value="TreeGrafter"/>
</dbReference>
<keyword evidence="5" id="KW-0808">Transferase</keyword>
<keyword evidence="5" id="KW-0813">Transport</keyword>
<comment type="caution">
    <text evidence="5">The sequence shown here is derived from an EMBL/GenBank/DDBJ whole genome shotgun (WGS) entry which is preliminary data.</text>
</comment>
<evidence type="ECO:0000256" key="3">
    <source>
        <dbReference type="PROSITE-ProRule" id="PRU00175"/>
    </source>
</evidence>
<dbReference type="OrthoDB" id="10032694at2759"/>
<dbReference type="InterPro" id="IPR001841">
    <property type="entry name" value="Znf_RING"/>
</dbReference>
<feature type="domain" description="RING-type" evidence="4">
    <location>
        <begin position="211"/>
        <end position="252"/>
    </location>
</feature>
<name>A0A9X0A1H6_9CNID</name>
<keyword evidence="6" id="KW-1185">Reference proteome</keyword>
<reference evidence="5" key="1">
    <citation type="submission" date="2023-01" db="EMBL/GenBank/DDBJ databases">
        <title>Genome assembly of the deep-sea coral Lophelia pertusa.</title>
        <authorList>
            <person name="Herrera S."/>
            <person name="Cordes E."/>
        </authorList>
    </citation>
    <scope>NUCLEOTIDE SEQUENCE</scope>
    <source>
        <strain evidence="5">USNM1676648</strain>
        <tissue evidence="5">Polyp</tissue>
    </source>
</reference>
<organism evidence="5 6">
    <name type="scientific">Desmophyllum pertusum</name>
    <dbReference type="NCBI Taxonomy" id="174260"/>
    <lineage>
        <taxon>Eukaryota</taxon>
        <taxon>Metazoa</taxon>
        <taxon>Cnidaria</taxon>
        <taxon>Anthozoa</taxon>
        <taxon>Hexacorallia</taxon>
        <taxon>Scleractinia</taxon>
        <taxon>Caryophylliina</taxon>
        <taxon>Caryophylliidae</taxon>
        <taxon>Desmophyllum</taxon>
    </lineage>
</organism>
<dbReference type="EC" id="2.3.2.27" evidence="5"/>
<dbReference type="PROSITE" id="PS50089">
    <property type="entry name" value="ZF_RING_2"/>
    <property type="match status" value="1"/>
</dbReference>
<dbReference type="GO" id="GO:0061630">
    <property type="term" value="F:ubiquitin protein ligase activity"/>
    <property type="evidence" value="ECO:0007669"/>
    <property type="project" value="UniProtKB-EC"/>
</dbReference>
<dbReference type="InterPro" id="IPR051438">
    <property type="entry name" value="RNF_E3_ubiq-protein_ligase"/>
</dbReference>
<evidence type="ECO:0000256" key="1">
    <source>
        <dbReference type="ARBA" id="ARBA00022771"/>
    </source>
</evidence>
<keyword evidence="1 3" id="KW-0863">Zinc-finger</keyword>
<sequence>MVDSFVKQDKVHPPTYINLKGKVSVTHPKVRIILYIPGAFRVPLVPSSNMDYRYSKEYNSILTKDGDMANFGLLNIKKYSQSYAESADDQETCPPKFCHKCYKLASRGGTRFCINGWPVHKRTGDCVVCSSYKEQQKPGRKKKSKPGVKPRDDCGSKEVGILEGMSGTVSFPPDENINLFCQQIEELKSYRGTEPLYPEQFAENIKYEYICPICKEVLDQPVQTKSPTPHIFCASCLSFAIGMCGPQCPVCRTAIDNPKEFVQPAPFVLQTIISELDFNCPTCNKIIKLQQYPKHQDGCIPLGNNSTVTSTVPIYRVTLHEPQPTVAAVGTPSTLAPVSAEVQPTAPAQPPTHAPIQLPGPVQGNDPLPVPGPQPYGGLTIQQLLHSPSEALSSLKEEVGLFIIRQFLAKSQDGATILRKTGGLYYQTYSQKRTVLIYRWFHQWGLASECEKHQRKQVQSITDPENLNCEMVPFKFKKPGSDAQIREAEFAYVTDLDRFIQLHLDGNDK</sequence>
<dbReference type="Proteomes" id="UP001163046">
    <property type="component" value="Unassembled WGS sequence"/>
</dbReference>
<protein>
    <submittedName>
        <fullName evidence="5">Low-affinity glucose transporter protein rag1</fullName>
        <ecNumber evidence="5">2.3.2.27</ecNumber>
    </submittedName>
</protein>
<dbReference type="PANTHER" id="PTHR46016:SF1">
    <property type="entry name" value="RING-TYPE DOMAIN-CONTAINING PROTEIN"/>
    <property type="match status" value="1"/>
</dbReference>
<dbReference type="PANTHER" id="PTHR46016">
    <property type="entry name" value="ZINC FINGER, RING/FYVE/PHD-TYPE"/>
    <property type="match status" value="1"/>
</dbReference>
<keyword evidence="2" id="KW-0862">Zinc</keyword>
<gene>
    <name evidence="5" type="primary">RAG1_2</name>
    <name evidence="5" type="ORF">OS493_019417</name>
</gene>
<dbReference type="GO" id="GO:0008270">
    <property type="term" value="F:zinc ion binding"/>
    <property type="evidence" value="ECO:0007669"/>
    <property type="project" value="UniProtKB-KW"/>
</dbReference>
<dbReference type="InterPro" id="IPR013083">
    <property type="entry name" value="Znf_RING/FYVE/PHD"/>
</dbReference>
<proteinExistence type="predicted"/>
<keyword evidence="5" id="KW-0762">Sugar transport</keyword>
<dbReference type="GO" id="GO:0006511">
    <property type="term" value="P:ubiquitin-dependent protein catabolic process"/>
    <property type="evidence" value="ECO:0007669"/>
    <property type="project" value="TreeGrafter"/>
</dbReference>